<dbReference type="Pfam" id="PF07799">
    <property type="entry name" value="DUF1643"/>
    <property type="match status" value="1"/>
</dbReference>
<accession>A0A0M0LJX0</accession>
<dbReference type="AlphaFoldDB" id="A0A0M0LJX0"/>
<keyword evidence="2" id="KW-1185">Reference proteome</keyword>
<reference evidence="2" key="1">
    <citation type="submission" date="2015-08" db="EMBL/GenBank/DDBJ databases">
        <title>Fjat-10028 dsm 16317.</title>
        <authorList>
            <person name="Liu B."/>
            <person name="Wang J."/>
            <person name="Zhu Y."/>
            <person name="Liu G."/>
            <person name="Chen Q."/>
            <person name="Chen Z."/>
            <person name="Lan J."/>
            <person name="Che J."/>
            <person name="Ge C."/>
            <person name="Shi H."/>
            <person name="Pan Z."/>
            <person name="Liu X."/>
        </authorList>
    </citation>
    <scope>NUCLEOTIDE SEQUENCE [LARGE SCALE GENOMIC DNA]</scope>
    <source>
        <strain evidence="2">DSM 16317</strain>
    </source>
</reference>
<organism evidence="1 2">
    <name type="scientific">Viridibacillus arvi</name>
    <dbReference type="NCBI Taxonomy" id="263475"/>
    <lineage>
        <taxon>Bacteria</taxon>
        <taxon>Bacillati</taxon>
        <taxon>Bacillota</taxon>
        <taxon>Bacilli</taxon>
        <taxon>Bacillales</taxon>
        <taxon>Caryophanaceae</taxon>
        <taxon>Viridibacillus</taxon>
    </lineage>
</organism>
<evidence type="ECO:0008006" key="3">
    <source>
        <dbReference type="Google" id="ProtNLM"/>
    </source>
</evidence>
<comment type="caution">
    <text evidence="1">The sequence shown here is derived from an EMBL/GenBank/DDBJ whole genome shotgun (WGS) entry which is preliminary data.</text>
</comment>
<dbReference type="GeneID" id="301134888"/>
<dbReference type="InterPro" id="IPR012441">
    <property type="entry name" value="DUF1643"/>
</dbReference>
<gene>
    <name evidence="1" type="ORF">AMD00_01995</name>
</gene>
<name>A0A0M0LJX0_9BACL</name>
<sequence>MNKNQKYSYPEKIIVSNIYPEADNTIRYFLQLKTPLQSKSSATVIMMNPQNASRENSDPTINKVCSFFRDNSQFQYGVINILNLFPFYEPNSHLLVHEIENNTKSFEKTMKDNFKKINEIIKLSDIIVLAWGNVPKNKFSKELHDKAVLSVSNILKKHKKENCLYMFKYRNISSLTTKGNPGHPSRKSIEDLLKVRDIKITTKSRFII</sequence>
<proteinExistence type="predicted"/>
<dbReference type="RefSeq" id="WP_053415425.1">
    <property type="nucleotide sequence ID" value="NZ_LILB01000001.1"/>
</dbReference>
<evidence type="ECO:0000313" key="1">
    <source>
        <dbReference type="EMBL" id="KOO51291.1"/>
    </source>
</evidence>
<dbReference type="EMBL" id="LILB01000001">
    <property type="protein sequence ID" value="KOO51291.1"/>
    <property type="molecule type" value="Genomic_DNA"/>
</dbReference>
<dbReference type="Proteomes" id="UP000036867">
    <property type="component" value="Unassembled WGS sequence"/>
</dbReference>
<evidence type="ECO:0000313" key="2">
    <source>
        <dbReference type="Proteomes" id="UP000036867"/>
    </source>
</evidence>
<dbReference type="STRING" id="263475.AMD00_01995"/>
<protein>
    <recommendedName>
        <fullName evidence="3">DUF1643 domain-containing protein</fullName>
    </recommendedName>
</protein>